<dbReference type="Proteomes" id="UP001221686">
    <property type="component" value="Unassembled WGS sequence"/>
</dbReference>
<name>A0ABT5E544_9BACT</name>
<dbReference type="PROSITE" id="PS51257">
    <property type="entry name" value="PROKAR_LIPOPROTEIN"/>
    <property type="match status" value="1"/>
</dbReference>
<organism evidence="3 4">
    <name type="scientific">Nannocystis bainbridge</name>
    <dbReference type="NCBI Taxonomy" id="2995303"/>
    <lineage>
        <taxon>Bacteria</taxon>
        <taxon>Pseudomonadati</taxon>
        <taxon>Myxococcota</taxon>
        <taxon>Polyangia</taxon>
        <taxon>Nannocystales</taxon>
        <taxon>Nannocystaceae</taxon>
        <taxon>Nannocystis</taxon>
    </lineage>
</organism>
<feature type="signal peptide" evidence="2">
    <location>
        <begin position="1"/>
        <end position="25"/>
    </location>
</feature>
<evidence type="ECO:0000256" key="2">
    <source>
        <dbReference type="SAM" id="SignalP"/>
    </source>
</evidence>
<accession>A0ABT5E544</accession>
<dbReference type="RefSeq" id="WP_272089494.1">
    <property type="nucleotide sequence ID" value="NZ_JAQNDL010000003.1"/>
</dbReference>
<proteinExistence type="predicted"/>
<keyword evidence="2" id="KW-0732">Signal</keyword>
<protein>
    <submittedName>
        <fullName evidence="3">Uncharacterized protein</fullName>
    </submittedName>
</protein>
<reference evidence="3 4" key="1">
    <citation type="submission" date="2022-11" db="EMBL/GenBank/DDBJ databases">
        <title>Minimal conservation of predation-associated metabolite biosynthetic gene clusters underscores biosynthetic potential of Myxococcota including descriptions for ten novel species: Archangium lansinium sp. nov., Myxococcus landrumus sp. nov., Nannocystis bai.</title>
        <authorList>
            <person name="Ahearne A."/>
            <person name="Stevens C."/>
            <person name="Dowd S."/>
        </authorList>
    </citation>
    <scope>NUCLEOTIDE SEQUENCE [LARGE SCALE GENOMIC DNA]</scope>
    <source>
        <strain evidence="3 4">BB15-2</strain>
    </source>
</reference>
<feature type="chain" id="PRO_5047452009" evidence="2">
    <location>
        <begin position="26"/>
        <end position="359"/>
    </location>
</feature>
<evidence type="ECO:0000313" key="3">
    <source>
        <dbReference type="EMBL" id="MDC0720989.1"/>
    </source>
</evidence>
<sequence length="359" mass="36792">MASPRILLAAASLVLACNDAGPAGASASATTGELTTSTTSTDTSTGGPLTTGGSLTTGDSEDGTTTTTTTGDPLPTSTSTTTGDDTTTGGLTRCPVVAPAAQVSIVADDDIHETSGLIASRTQTDVFWLHNDSGDGPRFFAIDPTGARLGAFEVDGAQAVDWEDMSSGPGPTAGEWLYFGDIGDNPESRQSITVYRVPEPDAAAAGGETVTIEGVEAIELTYPDEPHNAETLLVDPQTGDLVIVAKGDPTRIFRLPGPVAAGGPYVLEEVAPIQFPAVVATGGDISPAGDFIAVRTYGQAFLWLRLPGDSIADAFAGEPCTIPLAIETQGETLAIAPDASGYYTMSEGDAVPLWWYGFN</sequence>
<feature type="region of interest" description="Disordered" evidence="1">
    <location>
        <begin position="22"/>
        <end position="91"/>
    </location>
</feature>
<dbReference type="EMBL" id="JAQNDL010000003">
    <property type="protein sequence ID" value="MDC0720989.1"/>
    <property type="molecule type" value="Genomic_DNA"/>
</dbReference>
<keyword evidence="4" id="KW-1185">Reference proteome</keyword>
<evidence type="ECO:0000313" key="4">
    <source>
        <dbReference type="Proteomes" id="UP001221686"/>
    </source>
</evidence>
<gene>
    <name evidence="3" type="ORF">POL25_29050</name>
</gene>
<evidence type="ECO:0000256" key="1">
    <source>
        <dbReference type="SAM" id="MobiDB-lite"/>
    </source>
</evidence>
<comment type="caution">
    <text evidence="3">The sequence shown here is derived from an EMBL/GenBank/DDBJ whole genome shotgun (WGS) entry which is preliminary data.</text>
</comment>